<feature type="compositionally biased region" description="Basic and acidic residues" evidence="1">
    <location>
        <begin position="54"/>
        <end position="66"/>
    </location>
</feature>
<feature type="compositionally biased region" description="Polar residues" evidence="1">
    <location>
        <begin position="219"/>
        <end position="235"/>
    </location>
</feature>
<evidence type="ECO:0008006" key="4">
    <source>
        <dbReference type="Google" id="ProtNLM"/>
    </source>
</evidence>
<proteinExistence type="predicted"/>
<name>A0A0D7AHE2_9AGAR</name>
<feature type="region of interest" description="Disordered" evidence="1">
    <location>
        <begin position="478"/>
        <end position="527"/>
    </location>
</feature>
<feature type="compositionally biased region" description="Polar residues" evidence="1">
    <location>
        <begin position="259"/>
        <end position="269"/>
    </location>
</feature>
<reference evidence="2 3" key="1">
    <citation type="journal article" date="2015" name="Fungal Genet. Biol.">
        <title>Evolution of novel wood decay mechanisms in Agaricales revealed by the genome sequences of Fistulina hepatica and Cylindrobasidium torrendii.</title>
        <authorList>
            <person name="Floudas D."/>
            <person name="Held B.W."/>
            <person name="Riley R."/>
            <person name="Nagy L.G."/>
            <person name="Koehler G."/>
            <person name="Ransdell A.S."/>
            <person name="Younus H."/>
            <person name="Chow J."/>
            <person name="Chiniquy J."/>
            <person name="Lipzen A."/>
            <person name="Tritt A."/>
            <person name="Sun H."/>
            <person name="Haridas S."/>
            <person name="LaButti K."/>
            <person name="Ohm R.A."/>
            <person name="Kues U."/>
            <person name="Blanchette R.A."/>
            <person name="Grigoriev I.V."/>
            <person name="Minto R.E."/>
            <person name="Hibbett D.S."/>
        </authorList>
    </citation>
    <scope>NUCLEOTIDE SEQUENCE [LARGE SCALE GENOMIC DNA]</scope>
    <source>
        <strain evidence="2 3">ATCC 64428</strain>
    </source>
</reference>
<feature type="region of interest" description="Disordered" evidence="1">
    <location>
        <begin position="47"/>
        <end position="66"/>
    </location>
</feature>
<dbReference type="Proteomes" id="UP000054144">
    <property type="component" value="Unassembled WGS sequence"/>
</dbReference>
<evidence type="ECO:0000313" key="3">
    <source>
        <dbReference type="Proteomes" id="UP000054144"/>
    </source>
</evidence>
<feature type="compositionally biased region" description="Low complexity" evidence="1">
    <location>
        <begin position="245"/>
        <end position="258"/>
    </location>
</feature>
<dbReference type="AlphaFoldDB" id="A0A0D7AHE2"/>
<dbReference type="EMBL" id="KN881676">
    <property type="protein sequence ID" value="KIY50248.1"/>
    <property type="molecule type" value="Genomic_DNA"/>
</dbReference>
<feature type="compositionally biased region" description="Basic residues" evidence="1">
    <location>
        <begin position="207"/>
        <end position="218"/>
    </location>
</feature>
<evidence type="ECO:0000313" key="2">
    <source>
        <dbReference type="EMBL" id="KIY50248.1"/>
    </source>
</evidence>
<feature type="compositionally biased region" description="Acidic residues" evidence="1">
    <location>
        <begin position="102"/>
        <end position="113"/>
    </location>
</feature>
<keyword evidence="3" id="KW-1185">Reference proteome</keyword>
<feature type="compositionally biased region" description="Polar residues" evidence="1">
    <location>
        <begin position="487"/>
        <end position="498"/>
    </location>
</feature>
<feature type="region of interest" description="Disordered" evidence="1">
    <location>
        <begin position="1"/>
        <end position="34"/>
    </location>
</feature>
<feature type="region of interest" description="Disordered" evidence="1">
    <location>
        <begin position="131"/>
        <end position="154"/>
    </location>
</feature>
<sequence>MNPSSSETTSPTPISPFSSTSPRSEATSDEIPDLGAFTTVFRELSTLHVTPTLRRPEPRSGRRIYDESEDFDLSVWSVRPNTSPYVADDARDLSGDTSANSEESDDGDLDVDDIQFPLSSSVLSYRTRSLSAHSTSPAGPNVAFSGLPSDPPRVNVDDLPQPTLGLLDTALSFLAAERAKKQQRLADASRTVVSTEGGPPKTMLLDRRRKRRRKRNNRTSKTPTQATTESCTNETAVDDHDADDSASSSYDHSSSNNYESPTFYKSSPATPHRRGFSEKDGQQKFKVLHSSKSTPHLSLYPPSMGQNLLKLMILTDKLKYVFPSNSASLDRLKASLQEDPDDFIDVRGPSFDNSNPLIHVFVDHSNILFGLLNWLRRHRPRVKSQTSSTPTLLSKARLPISSDSLAVSGVDSGGPAPQPKASRHLSHTALCLILERGRPVQRRVVVTSSPLYQPMESAERLGYEVHIYQRVPIDSDDTFDRLKGHSRSQSANTSNNNRLKTHSRRISGSENELGGGSSPSSPSSVTAAMSRIRFREQGVDELLQLKLHQAIADADDGQPLPKNATIVLATGDGNVGQFNNDGFLGTVRTALRKGWNVELYAWEDGLSRAWQREFGAEERFTIIGLEQFGDDLVESGWYVTSG</sequence>
<gene>
    <name evidence="2" type="ORF">FISHEDRAFT_71857</name>
</gene>
<accession>A0A0D7AHE2</accession>
<dbReference type="CDD" id="cd18724">
    <property type="entry name" value="PIN_LabA-like"/>
    <property type="match status" value="1"/>
</dbReference>
<dbReference type="OrthoDB" id="5590473at2759"/>
<evidence type="ECO:0000256" key="1">
    <source>
        <dbReference type="SAM" id="MobiDB-lite"/>
    </source>
</evidence>
<feature type="compositionally biased region" description="Low complexity" evidence="1">
    <location>
        <begin position="508"/>
        <end position="524"/>
    </location>
</feature>
<feature type="region of interest" description="Disordered" evidence="1">
    <location>
        <begin position="84"/>
        <end position="113"/>
    </location>
</feature>
<organism evidence="2 3">
    <name type="scientific">Fistulina hepatica ATCC 64428</name>
    <dbReference type="NCBI Taxonomy" id="1128425"/>
    <lineage>
        <taxon>Eukaryota</taxon>
        <taxon>Fungi</taxon>
        <taxon>Dikarya</taxon>
        <taxon>Basidiomycota</taxon>
        <taxon>Agaricomycotina</taxon>
        <taxon>Agaricomycetes</taxon>
        <taxon>Agaricomycetidae</taxon>
        <taxon>Agaricales</taxon>
        <taxon>Fistulinaceae</taxon>
        <taxon>Fistulina</taxon>
    </lineage>
</organism>
<feature type="region of interest" description="Disordered" evidence="1">
    <location>
        <begin position="183"/>
        <end position="281"/>
    </location>
</feature>
<feature type="compositionally biased region" description="Low complexity" evidence="1">
    <location>
        <begin position="1"/>
        <end position="24"/>
    </location>
</feature>
<protein>
    <recommendedName>
        <fullName evidence="4">NYN domain-containing protein</fullName>
    </recommendedName>
</protein>